<comment type="caution">
    <text evidence="4">The sequence shown here is derived from an EMBL/GenBank/DDBJ whole genome shotgun (WGS) entry which is preliminary data.</text>
</comment>
<evidence type="ECO:0000259" key="3">
    <source>
        <dbReference type="PROSITE" id="PS50172"/>
    </source>
</evidence>
<dbReference type="SMART" id="SM00325">
    <property type="entry name" value="RhoGEF"/>
    <property type="match status" value="1"/>
</dbReference>
<dbReference type="GO" id="GO:0005634">
    <property type="term" value="C:nucleus"/>
    <property type="evidence" value="ECO:0007669"/>
    <property type="project" value="InterPro"/>
</dbReference>
<dbReference type="EMBL" id="CAJOBC010000604">
    <property type="protein sequence ID" value="CAF3606171.1"/>
    <property type="molecule type" value="Genomic_DNA"/>
</dbReference>
<feature type="domain" description="BRCT" evidence="3">
    <location>
        <begin position="121"/>
        <end position="197"/>
    </location>
</feature>
<dbReference type="PROSITE" id="PS50010">
    <property type="entry name" value="DH_2"/>
    <property type="match status" value="1"/>
</dbReference>
<evidence type="ECO:0008006" key="7">
    <source>
        <dbReference type="Google" id="ProtNLM"/>
    </source>
</evidence>
<dbReference type="InterPro" id="IPR026817">
    <property type="entry name" value="Ect2"/>
</dbReference>
<evidence type="ECO:0000313" key="5">
    <source>
        <dbReference type="EMBL" id="CAF3606171.1"/>
    </source>
</evidence>
<evidence type="ECO:0000313" key="4">
    <source>
        <dbReference type="EMBL" id="CAF0819806.1"/>
    </source>
</evidence>
<sequence length="865" mass="99978">MDWFISFYVTGNACRNTDLIDALDHMYPDRYKCITDRNELMDKIEDSKQMINNSLNQRQMYIFIVDSFDNDDDYLLKRDQDLYIISSELVSIYVEKKKVRKNAIKDVPVPKLNRPLYCEHLSSTVICFVAFRDQDKLQRLCDYVHYLGGSVRKDYSDQITHVVAHANLGEKYLTAFNMERSEIVTEEFITNCWQERNNRLFDHRNIVEKYRTKSFHNLRLFFYGFTNDDDRKNMEMLTVQNGGYITSYLTDATHIVISDDCETSFTETYPDYVKQPRQYCVIAQWFWECILLVGKADESAYRAFPRKNQDISIQNTISPSITFCSTPPTSQSQNITRKRRGQHNQFENSTITPHKRRSIENNLENNNSYNNMFISPMLNLSKSLNDDGSPDKRKKDNRCLSIMELYETERNYVMMLKNIISIYKTEVEKESDRNGPILNPIESSFLFGNSQAIYDLHIEICSKLEQLITLSTQSVGTIFIDSSVKILKVYEPYTKFYDKTVETIRYLEKTNTRFYAYLKIAQHRPELGKQQLVDLMIRPVQRLPSILLLLERVLKYTPSSHVDHEPLNKAIDIVKNIARKLNEERGKTENQVTMFTIVNNIDNCPITKVRNNSWKAIKLTTATPPNRTGTIRTLTKTAKAYKHVVLVRLNTVKTLFNITSSLIDNEINDQLGMVCSIDGLERHLLFTTRIGDTLPLVTKNDILQTLAKTISEEKCLTNTTTLIQTIDSSELFFSSSILTASTTSLSSLEYSSSINSNITSISSRSSNVLTSVMKRCAHKVNKRLSRALSFSPSSSTSRMKKSVTQMLSSPFKPSNINFDSMKRLSIPYTEDSCYPSDKTDERMDYQERDATSTPLVMQSIKENCE</sequence>
<dbReference type="GO" id="GO:2000431">
    <property type="term" value="P:regulation of cytokinesis, actomyosin contractile ring assembly"/>
    <property type="evidence" value="ECO:0007669"/>
    <property type="project" value="InterPro"/>
</dbReference>
<dbReference type="PANTHER" id="PTHR16777:SF2">
    <property type="entry name" value="PROTEIN ECT2"/>
    <property type="match status" value="1"/>
</dbReference>
<evidence type="ECO:0000256" key="1">
    <source>
        <dbReference type="SAM" id="MobiDB-lite"/>
    </source>
</evidence>
<dbReference type="GO" id="GO:0007399">
    <property type="term" value="P:nervous system development"/>
    <property type="evidence" value="ECO:0007669"/>
    <property type="project" value="TreeGrafter"/>
</dbReference>
<name>A0A813U9W1_9BILA</name>
<dbReference type="InterPro" id="IPR001357">
    <property type="entry name" value="BRCT_dom"/>
</dbReference>
<dbReference type="SMART" id="SM00292">
    <property type="entry name" value="BRCT"/>
    <property type="match status" value="2"/>
</dbReference>
<feature type="compositionally biased region" description="Polar residues" evidence="1">
    <location>
        <begin position="343"/>
        <end position="352"/>
    </location>
</feature>
<dbReference type="Proteomes" id="UP000681722">
    <property type="component" value="Unassembled WGS sequence"/>
</dbReference>
<feature type="region of interest" description="Disordered" evidence="1">
    <location>
        <begin position="323"/>
        <end position="356"/>
    </location>
</feature>
<keyword evidence="6" id="KW-1185">Reference proteome</keyword>
<dbReference type="Gene3D" id="1.20.900.10">
    <property type="entry name" value="Dbl homology (DH) domain"/>
    <property type="match status" value="1"/>
</dbReference>
<dbReference type="OrthoDB" id="9997817at2759"/>
<dbReference type="GO" id="GO:0005085">
    <property type="term" value="F:guanyl-nucleotide exchange factor activity"/>
    <property type="evidence" value="ECO:0007669"/>
    <property type="project" value="InterPro"/>
</dbReference>
<proteinExistence type="predicted"/>
<evidence type="ECO:0000313" key="6">
    <source>
        <dbReference type="Proteomes" id="UP000663829"/>
    </source>
</evidence>
<protein>
    <recommendedName>
        <fullName evidence="7">ECT2</fullName>
    </recommendedName>
</protein>
<feature type="compositionally biased region" description="Polar residues" evidence="1">
    <location>
        <begin position="323"/>
        <end position="335"/>
    </location>
</feature>
<reference evidence="4" key="1">
    <citation type="submission" date="2021-02" db="EMBL/GenBank/DDBJ databases">
        <authorList>
            <person name="Nowell W R."/>
        </authorList>
    </citation>
    <scope>NUCLEOTIDE SEQUENCE</scope>
</reference>
<dbReference type="CDD" id="cd00160">
    <property type="entry name" value="RhoGEF"/>
    <property type="match status" value="1"/>
</dbReference>
<dbReference type="Pfam" id="PF00621">
    <property type="entry name" value="RhoGEF"/>
    <property type="match status" value="1"/>
</dbReference>
<feature type="compositionally biased region" description="Basic and acidic residues" evidence="1">
    <location>
        <begin position="837"/>
        <end position="850"/>
    </location>
</feature>
<dbReference type="InterPro" id="IPR035899">
    <property type="entry name" value="DBL_dom_sf"/>
</dbReference>
<dbReference type="GO" id="GO:0005938">
    <property type="term" value="C:cell cortex"/>
    <property type="evidence" value="ECO:0007669"/>
    <property type="project" value="TreeGrafter"/>
</dbReference>
<accession>A0A813U9W1</accession>
<dbReference type="GO" id="GO:0005096">
    <property type="term" value="F:GTPase activator activity"/>
    <property type="evidence" value="ECO:0007669"/>
    <property type="project" value="InterPro"/>
</dbReference>
<dbReference type="GO" id="GO:0000281">
    <property type="term" value="P:mitotic cytokinesis"/>
    <property type="evidence" value="ECO:0007669"/>
    <property type="project" value="TreeGrafter"/>
</dbReference>
<dbReference type="SUPFAM" id="SSF52113">
    <property type="entry name" value="BRCT domain"/>
    <property type="match status" value="2"/>
</dbReference>
<feature type="domain" description="BRCT" evidence="3">
    <location>
        <begin position="210"/>
        <end position="290"/>
    </location>
</feature>
<feature type="domain" description="DH" evidence="2">
    <location>
        <begin position="397"/>
        <end position="584"/>
    </location>
</feature>
<dbReference type="EMBL" id="CAJNOQ010000604">
    <property type="protein sequence ID" value="CAF0819806.1"/>
    <property type="molecule type" value="Genomic_DNA"/>
</dbReference>
<evidence type="ECO:0000259" key="2">
    <source>
        <dbReference type="PROSITE" id="PS50010"/>
    </source>
</evidence>
<dbReference type="PANTHER" id="PTHR16777">
    <property type="entry name" value="PROTEIN ECT2"/>
    <property type="match status" value="1"/>
</dbReference>
<dbReference type="SUPFAM" id="SSF48065">
    <property type="entry name" value="DBL homology domain (DH-domain)"/>
    <property type="match status" value="1"/>
</dbReference>
<feature type="region of interest" description="Disordered" evidence="1">
    <location>
        <begin position="832"/>
        <end position="865"/>
    </location>
</feature>
<gene>
    <name evidence="4" type="ORF">GPM918_LOCUS4485</name>
    <name evidence="5" type="ORF">SRO942_LOCUS4486</name>
</gene>
<dbReference type="InterPro" id="IPR036420">
    <property type="entry name" value="BRCT_dom_sf"/>
</dbReference>
<organism evidence="4 6">
    <name type="scientific">Didymodactylos carnosus</name>
    <dbReference type="NCBI Taxonomy" id="1234261"/>
    <lineage>
        <taxon>Eukaryota</taxon>
        <taxon>Metazoa</taxon>
        <taxon>Spiralia</taxon>
        <taxon>Gnathifera</taxon>
        <taxon>Rotifera</taxon>
        <taxon>Eurotatoria</taxon>
        <taxon>Bdelloidea</taxon>
        <taxon>Philodinida</taxon>
        <taxon>Philodinidae</taxon>
        <taxon>Didymodactylos</taxon>
    </lineage>
</organism>
<dbReference type="Gene3D" id="3.40.50.10190">
    <property type="entry name" value="BRCT domain"/>
    <property type="match status" value="2"/>
</dbReference>
<dbReference type="PROSITE" id="PS50172">
    <property type="entry name" value="BRCT"/>
    <property type="match status" value="2"/>
</dbReference>
<dbReference type="AlphaFoldDB" id="A0A813U9W1"/>
<dbReference type="Pfam" id="PF12738">
    <property type="entry name" value="PTCB-BRCT"/>
    <property type="match status" value="1"/>
</dbReference>
<dbReference type="Proteomes" id="UP000663829">
    <property type="component" value="Unassembled WGS sequence"/>
</dbReference>
<dbReference type="InterPro" id="IPR000219">
    <property type="entry name" value="DH_dom"/>
</dbReference>